<sequence>MKTQPERKPDLIQVATAGTLPGLFRERVARTPELTAYRQLDEPSGQWRSLTWRQMAERVGRWQRALAGLGLAPGARVAAQLRNCIDWVCYEQAALALGLVVVPLYPNDSPGNAAYILGDSGSLVLLVGTLNQWRALSSWRSTFPELRQVVCLEDASGKDAGFEAPPAFVCAADWLDREGPVPAGHDADPNDLATLVYTSGTTGRPKGVMLSHRNILWNAASQLETVRTYHDDTLLSFLPLSHAFERTVGYYFPMMAGSSVAYARSLQTLADDLMTIRPTALISVPRVYEKAYARIQAKLAQEGPIARALFRTAVDIGWRRFLAQQGRGDPIGFSDRMLWRLLRPLVADKVLARVGGRLRIAISGAAPLSEPVARCFVGLGLTLLEGYGLTEAAPTIAGNRIEDNVPGSAGLPIPGAEVRLGASGELLARTPGVMLGYWGRPEDTARAIDADGWLHTGDVAEIRQGRIYIRGRIKDILVMSSGEKIAAGDLEQTISADPLFEQALVVGEGKPFVTALLVLEPEAWKAFAQLLSLDPRQPRSLQTQVAKRAVIRRLAELLRDFPAHAQIRRVQLLSTPWTIDDGLLTPTMKVKREEVLRRYKTEIDALYAGHTIVL</sequence>
<evidence type="ECO:0000256" key="2">
    <source>
        <dbReference type="ARBA" id="ARBA00022840"/>
    </source>
</evidence>
<dbReference type="PANTHER" id="PTHR43272:SF33">
    <property type="entry name" value="AMP-BINDING DOMAIN-CONTAINING PROTEIN-RELATED"/>
    <property type="match status" value="1"/>
</dbReference>
<name>A0A6M0JWW3_9GAMM</name>
<dbReference type="Pfam" id="PF23562">
    <property type="entry name" value="AMP-binding_C_3"/>
    <property type="match status" value="1"/>
</dbReference>
<dbReference type="CDD" id="cd05907">
    <property type="entry name" value="VL_LC_FACS_like"/>
    <property type="match status" value="1"/>
</dbReference>
<dbReference type="Proteomes" id="UP000483379">
    <property type="component" value="Unassembled WGS sequence"/>
</dbReference>
<evidence type="ECO:0000313" key="4">
    <source>
        <dbReference type="EMBL" id="NEV60787.1"/>
    </source>
</evidence>
<dbReference type="InterPro" id="IPR020845">
    <property type="entry name" value="AMP-binding_CS"/>
</dbReference>
<reference evidence="4 5" key="1">
    <citation type="submission" date="2020-02" db="EMBL/GenBank/DDBJ databases">
        <title>Genome sequences of Thiorhodococcus mannitoliphagus and Thiorhodococcus minor, purple sulfur photosynthetic bacteria in the gammaproteobacterial family, Chromatiaceae.</title>
        <authorList>
            <person name="Aviles F.A."/>
            <person name="Meyer T.E."/>
            <person name="Kyndt J.A."/>
        </authorList>
    </citation>
    <scope>NUCLEOTIDE SEQUENCE [LARGE SCALE GENOMIC DNA]</scope>
    <source>
        <strain evidence="4 5">DSM 11518</strain>
    </source>
</reference>
<keyword evidence="2" id="KW-0067">ATP-binding</keyword>
<dbReference type="PROSITE" id="PS00455">
    <property type="entry name" value="AMP_BINDING"/>
    <property type="match status" value="1"/>
</dbReference>
<dbReference type="EMBL" id="JAAIJQ010000005">
    <property type="protein sequence ID" value="NEV60787.1"/>
    <property type="molecule type" value="Genomic_DNA"/>
</dbReference>
<evidence type="ECO:0000259" key="3">
    <source>
        <dbReference type="Pfam" id="PF00501"/>
    </source>
</evidence>
<dbReference type="Gene3D" id="3.40.50.12780">
    <property type="entry name" value="N-terminal domain of ligase-like"/>
    <property type="match status" value="1"/>
</dbReference>
<dbReference type="SUPFAM" id="SSF56801">
    <property type="entry name" value="Acetyl-CoA synthetase-like"/>
    <property type="match status" value="1"/>
</dbReference>
<dbReference type="RefSeq" id="WP_164450838.1">
    <property type="nucleotide sequence ID" value="NZ_JAAIJQ010000005.1"/>
</dbReference>
<proteinExistence type="predicted"/>
<dbReference type="PANTHER" id="PTHR43272">
    <property type="entry name" value="LONG-CHAIN-FATTY-ACID--COA LIGASE"/>
    <property type="match status" value="1"/>
</dbReference>
<dbReference type="GO" id="GO:0005524">
    <property type="term" value="F:ATP binding"/>
    <property type="evidence" value="ECO:0007669"/>
    <property type="project" value="UniProtKB-KW"/>
</dbReference>
<evidence type="ECO:0000256" key="1">
    <source>
        <dbReference type="ARBA" id="ARBA00022741"/>
    </source>
</evidence>
<keyword evidence="1" id="KW-0547">Nucleotide-binding</keyword>
<comment type="caution">
    <text evidence="4">The sequence shown here is derived from an EMBL/GenBank/DDBJ whole genome shotgun (WGS) entry which is preliminary data.</text>
</comment>
<accession>A0A6M0JWW3</accession>
<dbReference type="InterPro" id="IPR042099">
    <property type="entry name" value="ANL_N_sf"/>
</dbReference>
<protein>
    <submittedName>
        <fullName evidence="4">Long-chain fatty acid--CoA ligase</fullName>
    </submittedName>
</protein>
<dbReference type="AlphaFoldDB" id="A0A6M0JWW3"/>
<dbReference type="GO" id="GO:0016020">
    <property type="term" value="C:membrane"/>
    <property type="evidence" value="ECO:0007669"/>
    <property type="project" value="TreeGrafter"/>
</dbReference>
<dbReference type="GO" id="GO:0004467">
    <property type="term" value="F:long-chain fatty acid-CoA ligase activity"/>
    <property type="evidence" value="ECO:0007669"/>
    <property type="project" value="TreeGrafter"/>
</dbReference>
<keyword evidence="5" id="KW-1185">Reference proteome</keyword>
<evidence type="ECO:0000313" key="5">
    <source>
        <dbReference type="Proteomes" id="UP000483379"/>
    </source>
</evidence>
<dbReference type="InterPro" id="IPR000873">
    <property type="entry name" value="AMP-dep_synth/lig_dom"/>
</dbReference>
<feature type="domain" description="AMP-dependent synthetase/ligase" evidence="3">
    <location>
        <begin position="24"/>
        <end position="438"/>
    </location>
</feature>
<dbReference type="Pfam" id="PF00501">
    <property type="entry name" value="AMP-binding"/>
    <property type="match status" value="1"/>
</dbReference>
<keyword evidence="4" id="KW-0436">Ligase</keyword>
<organism evidence="4 5">
    <name type="scientific">Thiorhodococcus minor</name>
    <dbReference type="NCBI Taxonomy" id="57489"/>
    <lineage>
        <taxon>Bacteria</taxon>
        <taxon>Pseudomonadati</taxon>
        <taxon>Pseudomonadota</taxon>
        <taxon>Gammaproteobacteria</taxon>
        <taxon>Chromatiales</taxon>
        <taxon>Chromatiaceae</taxon>
        <taxon>Thiorhodococcus</taxon>
    </lineage>
</organism>
<gene>
    <name evidence="4" type="ORF">G3446_02565</name>
</gene>